<evidence type="ECO:0000256" key="7">
    <source>
        <dbReference type="SAM" id="Phobius"/>
    </source>
</evidence>
<dbReference type="PANTHER" id="PTHR32468">
    <property type="entry name" value="CATION/H + ANTIPORTER"/>
    <property type="match status" value="1"/>
</dbReference>
<reference evidence="10" key="1">
    <citation type="journal article" date="2019" name="Int. J. Syst. Evol. Microbiol.">
        <title>The Global Catalogue of Microorganisms (GCM) 10K type strain sequencing project: providing services to taxonomists for standard genome sequencing and annotation.</title>
        <authorList>
            <consortium name="The Broad Institute Genomics Platform"/>
            <consortium name="The Broad Institute Genome Sequencing Center for Infectious Disease"/>
            <person name="Wu L."/>
            <person name="Ma J."/>
        </authorList>
    </citation>
    <scope>NUCLEOTIDE SEQUENCE [LARGE SCALE GENOMIC DNA]</scope>
    <source>
        <strain evidence="10">ZS-22-S1</strain>
    </source>
</reference>
<evidence type="ECO:0000256" key="6">
    <source>
        <dbReference type="ARBA" id="ARBA00023136"/>
    </source>
</evidence>
<dbReference type="Proteomes" id="UP001595859">
    <property type="component" value="Unassembled WGS sequence"/>
</dbReference>
<feature type="transmembrane region" description="Helical" evidence="7">
    <location>
        <begin position="137"/>
        <end position="157"/>
    </location>
</feature>
<feature type="transmembrane region" description="Helical" evidence="7">
    <location>
        <begin position="366"/>
        <end position="390"/>
    </location>
</feature>
<organism evidence="9 10">
    <name type="scientific">Actinophytocola glycyrrhizae</name>
    <dbReference type="NCBI Taxonomy" id="2044873"/>
    <lineage>
        <taxon>Bacteria</taxon>
        <taxon>Bacillati</taxon>
        <taxon>Actinomycetota</taxon>
        <taxon>Actinomycetes</taxon>
        <taxon>Pseudonocardiales</taxon>
        <taxon>Pseudonocardiaceae</taxon>
    </lineage>
</organism>
<keyword evidence="2" id="KW-0813">Transport</keyword>
<dbReference type="RefSeq" id="WP_378059292.1">
    <property type="nucleotide sequence ID" value="NZ_JBHSIS010000017.1"/>
</dbReference>
<sequence length="401" mass="42169">MSAAAANVQVLLSVGVVVVSVRAVGSLIAKVGQPRVMGEIIAGILLGPSLLGLVWPEALEFLFPAGVISALQAIANLGLAMFMFLIGMELDFRSLRGRGCRAVAISQASIVVPMVLGAGVALWLYPAYGAGADRLAFVLFLGAAMSITAFPVLARLLRETGLLKTRTGVLAMTCASIDDVTAWCLLAVIVAVTSSTGMGDALLTIGLAVVYVLVMLKVVAPLLARFERVPLWAVLALVLVSAWTTEQIGIHAIFGGFLAGVVMPKREPWRQEVHDRLESLVTYLLLPVFFVVAGLSTRVDLLTSPALWAVTALVIAVAVAGKFGGAALAARATGETWHTSVTLGLLMNTRGLTEIVILTVGLELGVITPTVFTIMLLMALVTTLMAAPLLRLIPQREEALV</sequence>
<dbReference type="Gene3D" id="1.20.1530.20">
    <property type="match status" value="1"/>
</dbReference>
<feature type="transmembrane region" description="Helical" evidence="7">
    <location>
        <begin position="201"/>
        <end position="224"/>
    </location>
</feature>
<proteinExistence type="predicted"/>
<keyword evidence="10" id="KW-1185">Reference proteome</keyword>
<evidence type="ECO:0000313" key="10">
    <source>
        <dbReference type="Proteomes" id="UP001595859"/>
    </source>
</evidence>
<dbReference type="InterPro" id="IPR006153">
    <property type="entry name" value="Cation/H_exchanger_TM"/>
</dbReference>
<feature type="transmembrane region" description="Helical" evidence="7">
    <location>
        <begin position="231"/>
        <end position="260"/>
    </location>
</feature>
<evidence type="ECO:0000256" key="5">
    <source>
        <dbReference type="ARBA" id="ARBA00023065"/>
    </source>
</evidence>
<dbReference type="PANTHER" id="PTHR32468:SF0">
    <property type="entry name" value="K(+)_H(+) ANTIPORTER 1"/>
    <property type="match status" value="1"/>
</dbReference>
<feature type="transmembrane region" description="Helical" evidence="7">
    <location>
        <begin position="6"/>
        <end position="24"/>
    </location>
</feature>
<feature type="transmembrane region" description="Helical" evidence="7">
    <location>
        <begin position="306"/>
        <end position="330"/>
    </location>
</feature>
<gene>
    <name evidence="9" type="ORF">ACFPCV_27740</name>
</gene>
<feature type="transmembrane region" description="Helical" evidence="7">
    <location>
        <begin position="169"/>
        <end position="195"/>
    </location>
</feature>
<feature type="transmembrane region" description="Helical" evidence="7">
    <location>
        <begin position="102"/>
        <end position="125"/>
    </location>
</feature>
<evidence type="ECO:0000256" key="4">
    <source>
        <dbReference type="ARBA" id="ARBA00022989"/>
    </source>
</evidence>
<dbReference type="InterPro" id="IPR038770">
    <property type="entry name" value="Na+/solute_symporter_sf"/>
</dbReference>
<evidence type="ECO:0000313" key="9">
    <source>
        <dbReference type="EMBL" id="MFC4857307.1"/>
    </source>
</evidence>
<protein>
    <submittedName>
        <fullName evidence="9">Cation:proton antiporter</fullName>
    </submittedName>
</protein>
<feature type="transmembrane region" description="Helical" evidence="7">
    <location>
        <begin position="61"/>
        <end position="90"/>
    </location>
</feature>
<feature type="transmembrane region" description="Helical" evidence="7">
    <location>
        <begin position="280"/>
        <end position="299"/>
    </location>
</feature>
<keyword evidence="6 7" id="KW-0472">Membrane</keyword>
<dbReference type="EMBL" id="JBHSIS010000017">
    <property type="protein sequence ID" value="MFC4857307.1"/>
    <property type="molecule type" value="Genomic_DNA"/>
</dbReference>
<accession>A0ABV9S7X2</accession>
<keyword evidence="5" id="KW-0406">Ion transport</keyword>
<evidence type="ECO:0000256" key="2">
    <source>
        <dbReference type="ARBA" id="ARBA00022448"/>
    </source>
</evidence>
<evidence type="ECO:0000256" key="3">
    <source>
        <dbReference type="ARBA" id="ARBA00022692"/>
    </source>
</evidence>
<keyword evidence="4 7" id="KW-1133">Transmembrane helix</keyword>
<comment type="subcellular location">
    <subcellularLocation>
        <location evidence="1">Membrane</location>
        <topology evidence="1">Multi-pass membrane protein</topology>
    </subcellularLocation>
</comment>
<dbReference type="Pfam" id="PF00999">
    <property type="entry name" value="Na_H_Exchanger"/>
    <property type="match status" value="1"/>
</dbReference>
<dbReference type="InterPro" id="IPR050794">
    <property type="entry name" value="CPA2_transporter"/>
</dbReference>
<keyword evidence="3 7" id="KW-0812">Transmembrane</keyword>
<feature type="transmembrane region" description="Helical" evidence="7">
    <location>
        <begin position="36"/>
        <end position="55"/>
    </location>
</feature>
<feature type="domain" description="Cation/H+ exchanger transmembrane" evidence="8">
    <location>
        <begin position="26"/>
        <end position="390"/>
    </location>
</feature>
<comment type="caution">
    <text evidence="9">The sequence shown here is derived from an EMBL/GenBank/DDBJ whole genome shotgun (WGS) entry which is preliminary data.</text>
</comment>
<name>A0ABV9S7X2_9PSEU</name>
<evidence type="ECO:0000259" key="8">
    <source>
        <dbReference type="Pfam" id="PF00999"/>
    </source>
</evidence>
<evidence type="ECO:0000256" key="1">
    <source>
        <dbReference type="ARBA" id="ARBA00004141"/>
    </source>
</evidence>